<evidence type="ECO:0000256" key="1">
    <source>
        <dbReference type="SAM" id="MobiDB-lite"/>
    </source>
</evidence>
<feature type="region of interest" description="Disordered" evidence="1">
    <location>
        <begin position="37"/>
        <end position="81"/>
    </location>
</feature>
<keyword evidence="3" id="KW-1185">Reference proteome</keyword>
<protein>
    <recommendedName>
        <fullName evidence="4">DUF3558 domain-containing protein</fullName>
    </recommendedName>
</protein>
<name>A0A239G4Z3_9ACTN</name>
<dbReference type="OrthoDB" id="3699206at2"/>
<dbReference type="AlphaFoldDB" id="A0A239G4Z3"/>
<gene>
    <name evidence="2" type="ORF">SAMN05216252_107208</name>
</gene>
<evidence type="ECO:0008006" key="4">
    <source>
        <dbReference type="Google" id="ProtNLM"/>
    </source>
</evidence>
<accession>A0A239G4Z3</accession>
<proteinExistence type="predicted"/>
<sequence>MVHTRSRTGSGDRRRTRALAGVPVAALLVLALQGCQDPAADDAGGKPSATAPGGAGAEGSPAAPSGQPSASPPGGTADGDPCALVTQQEAERLAGTALKPGQDLEGTCTYPAPESGPTAQVEVFAGESGKNYYDAERGLGHELKPLDGIGDEAWLEDGSVFLRVSGQWVAIRLVRNEEPSRFDKPLEELARTVAGRL</sequence>
<dbReference type="Proteomes" id="UP000198280">
    <property type="component" value="Unassembled WGS sequence"/>
</dbReference>
<reference evidence="2 3" key="1">
    <citation type="submission" date="2017-06" db="EMBL/GenBank/DDBJ databases">
        <authorList>
            <person name="Kim H.J."/>
            <person name="Triplett B.A."/>
        </authorList>
    </citation>
    <scope>NUCLEOTIDE SEQUENCE [LARGE SCALE GENOMIC DNA]</scope>
    <source>
        <strain evidence="2 3">CGMCC 4.1858</strain>
    </source>
</reference>
<evidence type="ECO:0000313" key="3">
    <source>
        <dbReference type="Proteomes" id="UP000198280"/>
    </source>
</evidence>
<dbReference type="PROSITE" id="PS51257">
    <property type="entry name" value="PROKAR_LIPOPROTEIN"/>
    <property type="match status" value="1"/>
</dbReference>
<dbReference type="RefSeq" id="WP_089224653.1">
    <property type="nucleotide sequence ID" value="NZ_FZOF01000007.1"/>
</dbReference>
<organism evidence="2 3">
    <name type="scientific">Actinacidiphila glaucinigra</name>
    <dbReference type="NCBI Taxonomy" id="235986"/>
    <lineage>
        <taxon>Bacteria</taxon>
        <taxon>Bacillati</taxon>
        <taxon>Actinomycetota</taxon>
        <taxon>Actinomycetes</taxon>
        <taxon>Kitasatosporales</taxon>
        <taxon>Streptomycetaceae</taxon>
        <taxon>Actinacidiphila</taxon>
    </lineage>
</organism>
<dbReference type="EMBL" id="FZOF01000007">
    <property type="protein sequence ID" value="SNS63553.1"/>
    <property type="molecule type" value="Genomic_DNA"/>
</dbReference>
<evidence type="ECO:0000313" key="2">
    <source>
        <dbReference type="EMBL" id="SNS63553.1"/>
    </source>
</evidence>
<feature type="compositionally biased region" description="Low complexity" evidence="1">
    <location>
        <begin position="45"/>
        <end position="75"/>
    </location>
</feature>